<reference evidence="1" key="1">
    <citation type="submission" date="2019-12" db="EMBL/GenBank/DDBJ databases">
        <title>Genome sequencing and annotation of Brassica cretica.</title>
        <authorList>
            <person name="Studholme D.J."/>
            <person name="Sarris P.F."/>
        </authorList>
    </citation>
    <scope>NUCLEOTIDE SEQUENCE</scope>
    <source>
        <strain evidence="1">PFS-001/15</strain>
        <tissue evidence="1">Leaf</tissue>
    </source>
</reference>
<accession>A0A8S9HKL8</accession>
<dbReference type="EMBL" id="QGKW02001940">
    <property type="protein sequence ID" value="KAF2556972.1"/>
    <property type="molecule type" value="Genomic_DNA"/>
</dbReference>
<evidence type="ECO:0000313" key="2">
    <source>
        <dbReference type="Proteomes" id="UP000712281"/>
    </source>
</evidence>
<gene>
    <name evidence="1" type="ORF">F2Q68_00015820</name>
</gene>
<evidence type="ECO:0000313" key="1">
    <source>
        <dbReference type="EMBL" id="KAF2556972.1"/>
    </source>
</evidence>
<sequence>MKGKGDDSLKHHMNAIMDDDIWQVVKEEKLQEGNFQAESSMSFGCSHWCRSTPIFAHRPTETDEHRSTSVSPHRSTEEVASCASVRILTHKEFTAKHPHPPKPLCIKKSDIDRHQVPTVNRHPDSNNNRHISTSIDRRPPLTYRVQLPKIDEDLEEKFPKHLKRGFNEKETDSFTKRVLKIPLDKLFEEAYFTHRFGFGPECIKTCIIYLRYLHSVRNRCSSIDGRSLSSIDYGLLKSIDDGLLMSIDDGVRMSIDFHVDRTGRMWVFCCELLVSHDPRGIARCG</sequence>
<dbReference type="Proteomes" id="UP000712281">
    <property type="component" value="Unassembled WGS sequence"/>
</dbReference>
<dbReference type="AlphaFoldDB" id="A0A8S9HKL8"/>
<name>A0A8S9HKL8_BRACR</name>
<protein>
    <submittedName>
        <fullName evidence="1">Uncharacterized protein</fullName>
    </submittedName>
</protein>
<organism evidence="1 2">
    <name type="scientific">Brassica cretica</name>
    <name type="common">Mustard</name>
    <dbReference type="NCBI Taxonomy" id="69181"/>
    <lineage>
        <taxon>Eukaryota</taxon>
        <taxon>Viridiplantae</taxon>
        <taxon>Streptophyta</taxon>
        <taxon>Embryophyta</taxon>
        <taxon>Tracheophyta</taxon>
        <taxon>Spermatophyta</taxon>
        <taxon>Magnoliopsida</taxon>
        <taxon>eudicotyledons</taxon>
        <taxon>Gunneridae</taxon>
        <taxon>Pentapetalae</taxon>
        <taxon>rosids</taxon>
        <taxon>malvids</taxon>
        <taxon>Brassicales</taxon>
        <taxon>Brassicaceae</taxon>
        <taxon>Brassiceae</taxon>
        <taxon>Brassica</taxon>
    </lineage>
</organism>
<comment type="caution">
    <text evidence="1">The sequence shown here is derived from an EMBL/GenBank/DDBJ whole genome shotgun (WGS) entry which is preliminary data.</text>
</comment>
<proteinExistence type="predicted"/>